<evidence type="ECO:0000256" key="4">
    <source>
        <dbReference type="ARBA" id="ARBA00023315"/>
    </source>
</evidence>
<proteinExistence type="inferred from homology"/>
<evidence type="ECO:0000256" key="1">
    <source>
        <dbReference type="ARBA" id="ARBA00007274"/>
    </source>
</evidence>
<dbReference type="EC" id="2.3.1.-" evidence="5"/>
<dbReference type="SMART" id="SM01266">
    <property type="entry name" value="Mac"/>
    <property type="match status" value="1"/>
</dbReference>
<reference evidence="7" key="2">
    <citation type="submission" date="2021-04" db="EMBL/GenBank/DDBJ databases">
        <authorList>
            <person name="Gilroy R."/>
        </authorList>
    </citation>
    <scope>NUCLEOTIDE SEQUENCE</scope>
    <source>
        <strain evidence="7">CHK173-259</strain>
    </source>
</reference>
<accession>A0A9D1QSL4</accession>
<dbReference type="InterPro" id="IPR039369">
    <property type="entry name" value="LacA-like"/>
</dbReference>
<dbReference type="EMBL" id="DXGJ01000015">
    <property type="protein sequence ID" value="HIW71271.1"/>
    <property type="molecule type" value="Genomic_DNA"/>
</dbReference>
<comment type="similarity">
    <text evidence="1 5">Belongs to the transferase hexapeptide repeat family.</text>
</comment>
<dbReference type="FunFam" id="2.160.10.10:FF:000025">
    <property type="entry name" value="Hexapeptide-repeat containing-acetyltransferase"/>
    <property type="match status" value="1"/>
</dbReference>
<dbReference type="InterPro" id="IPR018357">
    <property type="entry name" value="Hexapep_transf_CS"/>
</dbReference>
<evidence type="ECO:0000259" key="6">
    <source>
        <dbReference type="SMART" id="SM01266"/>
    </source>
</evidence>
<sequence length="204" mass="22348">MLDGKLYDPGEATLMAEQTRYQAALADYNQLSFGNMKARRQWLQDHFASVGADCYIEQPFYANWAGHHVHLGDGVYANFHLTLVDDGDIFIGDHVMMGPNVTIATAGHPIEPTLRRYALQHNQPVHVGDNVWLGANVTVLPGVTIGANTVVGAGSVVTKDLPANVVAVGTPVRVQRPINAHDRDYYYQDRPIDITVPDGEATDQ</sequence>
<dbReference type="AlphaFoldDB" id="A0A9D1QSL4"/>
<dbReference type="Pfam" id="PF00132">
    <property type="entry name" value="Hexapep"/>
    <property type="match status" value="1"/>
</dbReference>
<evidence type="ECO:0000256" key="2">
    <source>
        <dbReference type="ARBA" id="ARBA00022679"/>
    </source>
</evidence>
<keyword evidence="3" id="KW-0677">Repeat</keyword>
<dbReference type="PROSITE" id="PS00101">
    <property type="entry name" value="HEXAPEP_TRANSFERASES"/>
    <property type="match status" value="1"/>
</dbReference>
<dbReference type="PANTHER" id="PTHR43017:SF1">
    <property type="entry name" value="ACETYLTRANSFERASE YJL218W-RELATED"/>
    <property type="match status" value="1"/>
</dbReference>
<dbReference type="InterPro" id="IPR011004">
    <property type="entry name" value="Trimer_LpxA-like_sf"/>
</dbReference>
<dbReference type="Gene3D" id="2.160.10.10">
    <property type="entry name" value="Hexapeptide repeat proteins"/>
    <property type="match status" value="1"/>
</dbReference>
<gene>
    <name evidence="7" type="ORF">H9875_01460</name>
</gene>
<reference evidence="7" key="1">
    <citation type="journal article" date="2021" name="PeerJ">
        <title>Extensive microbial diversity within the chicken gut microbiome revealed by metagenomics and culture.</title>
        <authorList>
            <person name="Gilroy R."/>
            <person name="Ravi A."/>
            <person name="Getino M."/>
            <person name="Pursley I."/>
            <person name="Horton D.L."/>
            <person name="Alikhan N.F."/>
            <person name="Baker D."/>
            <person name="Gharbi K."/>
            <person name="Hall N."/>
            <person name="Watson M."/>
            <person name="Adriaenssens E.M."/>
            <person name="Foster-Nyarko E."/>
            <person name="Jarju S."/>
            <person name="Secka A."/>
            <person name="Antonio M."/>
            <person name="Oren A."/>
            <person name="Chaudhuri R.R."/>
            <person name="La Ragione R."/>
            <person name="Hildebrand F."/>
            <person name="Pallen M.J."/>
        </authorList>
    </citation>
    <scope>NUCLEOTIDE SEQUENCE</scope>
    <source>
        <strain evidence="7">CHK173-259</strain>
    </source>
</reference>
<evidence type="ECO:0000256" key="5">
    <source>
        <dbReference type="RuleBase" id="RU367021"/>
    </source>
</evidence>
<dbReference type="SUPFAM" id="SSF51161">
    <property type="entry name" value="Trimeric LpxA-like enzymes"/>
    <property type="match status" value="1"/>
</dbReference>
<protein>
    <recommendedName>
        <fullName evidence="5">Acetyltransferase</fullName>
        <ecNumber evidence="5">2.3.1.-</ecNumber>
    </recommendedName>
</protein>
<dbReference type="GO" id="GO:0008870">
    <property type="term" value="F:galactoside O-acetyltransferase activity"/>
    <property type="evidence" value="ECO:0007669"/>
    <property type="project" value="TreeGrafter"/>
</dbReference>
<evidence type="ECO:0000313" key="7">
    <source>
        <dbReference type="EMBL" id="HIW71271.1"/>
    </source>
</evidence>
<dbReference type="Proteomes" id="UP000886822">
    <property type="component" value="Unassembled WGS sequence"/>
</dbReference>
<keyword evidence="2 5" id="KW-0808">Transferase</keyword>
<comment type="caution">
    <text evidence="7">The sequence shown here is derived from an EMBL/GenBank/DDBJ whole genome shotgun (WGS) entry which is preliminary data.</text>
</comment>
<organism evidence="7 8">
    <name type="scientific">Candidatus Levilactobacillus faecigallinarum</name>
    <dbReference type="NCBI Taxonomy" id="2838638"/>
    <lineage>
        <taxon>Bacteria</taxon>
        <taxon>Bacillati</taxon>
        <taxon>Bacillota</taxon>
        <taxon>Bacilli</taxon>
        <taxon>Lactobacillales</taxon>
        <taxon>Lactobacillaceae</taxon>
        <taxon>Levilactobacillus</taxon>
    </lineage>
</organism>
<evidence type="ECO:0000256" key="3">
    <source>
        <dbReference type="ARBA" id="ARBA00022737"/>
    </source>
</evidence>
<feature type="domain" description="Maltose/galactoside acetyltransferase" evidence="6">
    <location>
        <begin position="1"/>
        <end position="52"/>
    </location>
</feature>
<dbReference type="CDD" id="cd03357">
    <property type="entry name" value="LbH_MAT_GAT"/>
    <property type="match status" value="1"/>
</dbReference>
<dbReference type="Pfam" id="PF12464">
    <property type="entry name" value="Mac"/>
    <property type="match status" value="1"/>
</dbReference>
<dbReference type="InterPro" id="IPR001451">
    <property type="entry name" value="Hexapep"/>
</dbReference>
<keyword evidence="4 5" id="KW-0012">Acyltransferase</keyword>
<evidence type="ECO:0000313" key="8">
    <source>
        <dbReference type="Proteomes" id="UP000886822"/>
    </source>
</evidence>
<dbReference type="InterPro" id="IPR024688">
    <property type="entry name" value="Mac_dom"/>
</dbReference>
<name>A0A9D1QSL4_9LACO</name>
<dbReference type="PANTHER" id="PTHR43017">
    <property type="entry name" value="GALACTOSIDE O-ACETYLTRANSFERASE"/>
    <property type="match status" value="1"/>
</dbReference>